<feature type="transmembrane region" description="Helical" evidence="1">
    <location>
        <begin position="147"/>
        <end position="166"/>
    </location>
</feature>
<accession>A0ABX0XV21</accession>
<dbReference type="RefSeq" id="WP_167923980.1">
    <property type="nucleotide sequence ID" value="NZ_JAATVY010000002.1"/>
</dbReference>
<evidence type="ECO:0000256" key="1">
    <source>
        <dbReference type="SAM" id="Phobius"/>
    </source>
</evidence>
<feature type="transmembrane region" description="Helical" evidence="1">
    <location>
        <begin position="18"/>
        <end position="41"/>
    </location>
</feature>
<keyword evidence="1" id="KW-1133">Transmembrane helix</keyword>
<feature type="transmembrane region" description="Helical" evidence="1">
    <location>
        <begin position="94"/>
        <end position="113"/>
    </location>
</feature>
<dbReference type="InterPro" id="IPR025495">
    <property type="entry name" value="DUF4386"/>
</dbReference>
<proteinExistence type="predicted"/>
<protein>
    <submittedName>
        <fullName evidence="2">DUF4386 domain-containing protein</fullName>
    </submittedName>
</protein>
<evidence type="ECO:0000313" key="3">
    <source>
        <dbReference type="Proteomes" id="UP000722989"/>
    </source>
</evidence>
<feature type="transmembrane region" description="Helical" evidence="1">
    <location>
        <begin position="173"/>
        <end position="192"/>
    </location>
</feature>
<comment type="caution">
    <text evidence="2">The sequence shown here is derived from an EMBL/GenBank/DDBJ whole genome shotgun (WGS) entry which is preliminary data.</text>
</comment>
<dbReference type="EMBL" id="JAATVY010000002">
    <property type="protein sequence ID" value="NJC69129.1"/>
    <property type="molecule type" value="Genomic_DNA"/>
</dbReference>
<keyword evidence="1" id="KW-0812">Transmembrane</keyword>
<name>A0ABX0XV21_9ACTN</name>
<evidence type="ECO:0000313" key="2">
    <source>
        <dbReference type="EMBL" id="NJC69129.1"/>
    </source>
</evidence>
<keyword evidence="1" id="KW-0472">Membrane</keyword>
<reference evidence="2 3" key="1">
    <citation type="submission" date="2020-03" db="EMBL/GenBank/DDBJ databases">
        <title>WGS of the type strain of Planosporangium spp.</title>
        <authorList>
            <person name="Thawai C."/>
        </authorList>
    </citation>
    <scope>NUCLEOTIDE SEQUENCE [LARGE SCALE GENOMIC DNA]</scope>
    <source>
        <strain evidence="2 3">TBRC 5610</strain>
    </source>
</reference>
<dbReference type="Pfam" id="PF14329">
    <property type="entry name" value="DUF4386"/>
    <property type="match status" value="1"/>
</dbReference>
<keyword evidence="3" id="KW-1185">Reference proteome</keyword>
<feature type="transmembrane region" description="Helical" evidence="1">
    <location>
        <begin position="61"/>
        <end position="82"/>
    </location>
</feature>
<dbReference type="Proteomes" id="UP000722989">
    <property type="component" value="Unassembled WGS sequence"/>
</dbReference>
<gene>
    <name evidence="2" type="ORF">HC031_05265</name>
</gene>
<feature type="transmembrane region" description="Helical" evidence="1">
    <location>
        <begin position="204"/>
        <end position="224"/>
    </location>
</feature>
<sequence length="239" mass="25558">MNPVAGASPRRLARIAGLLYLINIVGGAFAITVVPAMLVTSDPAATAHNIATHELLYRSGLAAHVVVTVTNVGLAIIFYDLLKVVNRRIAQLDVFFILVGTAIEAAGLVNQFIPLVLLSGGPYDKALPAAPLQALAYLPGDLSGIDYTVHTVFFGFDLLCMGYLLLRSRFLPTTIGVLLAIDGFAYLIYSFADILAPGFAAELVPWIQLPALLGEGSLCLWLLVAGVNTERWKQQTVNP</sequence>
<organism evidence="2 3">
    <name type="scientific">Planosporangium thailandense</name>
    <dbReference type="NCBI Taxonomy" id="765197"/>
    <lineage>
        <taxon>Bacteria</taxon>
        <taxon>Bacillati</taxon>
        <taxon>Actinomycetota</taxon>
        <taxon>Actinomycetes</taxon>
        <taxon>Micromonosporales</taxon>
        <taxon>Micromonosporaceae</taxon>
        <taxon>Planosporangium</taxon>
    </lineage>
</organism>